<feature type="transmembrane region" description="Helical" evidence="2">
    <location>
        <begin position="20"/>
        <end position="44"/>
    </location>
</feature>
<protein>
    <submittedName>
        <fullName evidence="4">Candidate secreted effector</fullName>
    </submittedName>
</protein>
<evidence type="ECO:0000256" key="2">
    <source>
        <dbReference type="SAM" id="Phobius"/>
    </source>
</evidence>
<dbReference type="WBParaSite" id="Minc3s03104g32796">
    <property type="protein sequence ID" value="Minc3s03104g32796"/>
    <property type="gene ID" value="Minc3s03104g32796"/>
</dbReference>
<evidence type="ECO:0000256" key="1">
    <source>
        <dbReference type="SAM" id="MobiDB-lite"/>
    </source>
</evidence>
<reference evidence="4" key="1">
    <citation type="submission" date="2022-11" db="UniProtKB">
        <authorList>
            <consortium name="WormBaseParasite"/>
        </authorList>
    </citation>
    <scope>IDENTIFICATION</scope>
</reference>
<evidence type="ECO:0000313" key="3">
    <source>
        <dbReference type="Proteomes" id="UP000887563"/>
    </source>
</evidence>
<proteinExistence type="predicted"/>
<feature type="region of interest" description="Disordered" evidence="1">
    <location>
        <begin position="57"/>
        <end position="134"/>
    </location>
</feature>
<sequence length="134" mass="15515">MQLLIVSDGCVLENRWPFWTLISFAMFQSIWLFIFLITCCCVVVRQAEEEYPEKKIVKSQIKQKTQSLPSPSRPPPSPKKLSKSKDSKPKKKYEQKQKKEEPKQRLGDSCLSYSDILSNSFGTSRDSEDTKFSE</sequence>
<evidence type="ECO:0000313" key="4">
    <source>
        <dbReference type="WBParaSite" id="Minc3s03104g32796"/>
    </source>
</evidence>
<organism evidence="3 4">
    <name type="scientific">Meloidogyne incognita</name>
    <name type="common">Southern root-knot nematode worm</name>
    <name type="synonym">Oxyuris incognita</name>
    <dbReference type="NCBI Taxonomy" id="6306"/>
    <lineage>
        <taxon>Eukaryota</taxon>
        <taxon>Metazoa</taxon>
        <taxon>Ecdysozoa</taxon>
        <taxon>Nematoda</taxon>
        <taxon>Chromadorea</taxon>
        <taxon>Rhabditida</taxon>
        <taxon>Tylenchina</taxon>
        <taxon>Tylenchomorpha</taxon>
        <taxon>Tylenchoidea</taxon>
        <taxon>Meloidogynidae</taxon>
        <taxon>Meloidogyninae</taxon>
        <taxon>Meloidogyne</taxon>
        <taxon>Meloidogyne incognita group</taxon>
    </lineage>
</organism>
<keyword evidence="2" id="KW-1133">Transmembrane helix</keyword>
<keyword evidence="2" id="KW-0472">Membrane</keyword>
<name>A0A914N2M8_MELIC</name>
<dbReference type="AlphaFoldDB" id="A0A914N2M8"/>
<feature type="compositionally biased region" description="Basic and acidic residues" evidence="1">
    <location>
        <begin position="125"/>
        <end position="134"/>
    </location>
</feature>
<feature type="compositionally biased region" description="Polar residues" evidence="1">
    <location>
        <begin position="111"/>
        <end position="124"/>
    </location>
</feature>
<accession>A0A914N2M8</accession>
<dbReference type="Proteomes" id="UP000887563">
    <property type="component" value="Unplaced"/>
</dbReference>
<keyword evidence="3" id="KW-1185">Reference proteome</keyword>
<keyword evidence="2" id="KW-0812">Transmembrane</keyword>
<feature type="compositionally biased region" description="Basic and acidic residues" evidence="1">
    <location>
        <begin position="83"/>
        <end position="106"/>
    </location>
</feature>